<dbReference type="RefSeq" id="WP_196287772.1">
    <property type="nucleotide sequence ID" value="NZ_JADQDP010000004.1"/>
</dbReference>
<protein>
    <submittedName>
        <fullName evidence="2">GIY-YIG nuclease family protein</fullName>
    </submittedName>
</protein>
<comment type="caution">
    <text evidence="2">The sequence shown here is derived from an EMBL/GenBank/DDBJ whole genome shotgun (WGS) entry which is preliminary data.</text>
</comment>
<dbReference type="SMART" id="SM00974">
    <property type="entry name" value="T5orf172"/>
    <property type="match status" value="1"/>
</dbReference>
<dbReference type="Proteomes" id="UP000645610">
    <property type="component" value="Unassembled WGS sequence"/>
</dbReference>
<evidence type="ECO:0000259" key="1">
    <source>
        <dbReference type="SMART" id="SM00974"/>
    </source>
</evidence>
<gene>
    <name evidence="2" type="ORF">I2I01_17365</name>
</gene>
<proteinExistence type="predicted"/>
<sequence>MSPSSQQPTQLSVVYVLTNPAMPGMVKIGRTSHDDAKTRIDQLYTTGVPVPFNLEFVCKVPNSEEVEKALHQAFAPHRVNPKREFFTIEASQAIVILKLLHVQDATVEIENQPTAISISQSEVNAGTQLKKKRPPLNFTEMQIPPNSELICKVNAAVAIVLDSKRVQLNGEEMSLTAATRKVLNIDYSVAPSPYWSFDGQLLQEIYNNTYGQLTDE</sequence>
<dbReference type="EMBL" id="JADQDP010000004">
    <property type="protein sequence ID" value="MBF9143417.1"/>
    <property type="molecule type" value="Genomic_DNA"/>
</dbReference>
<name>A0A931BJG3_9BACT</name>
<dbReference type="AlphaFoldDB" id="A0A931BJG3"/>
<accession>A0A931BJG3</accession>
<reference evidence="2 3" key="1">
    <citation type="submission" date="2020-11" db="EMBL/GenBank/DDBJ databases">
        <authorList>
            <person name="Kim M.K."/>
        </authorList>
    </citation>
    <scope>NUCLEOTIDE SEQUENCE [LARGE SCALE GENOMIC DNA]</scope>
    <source>
        <strain evidence="2 3">BT439</strain>
    </source>
</reference>
<dbReference type="InterPro" id="IPR018306">
    <property type="entry name" value="Phage_T5_Orf172_DNA-bd"/>
</dbReference>
<dbReference type="Pfam" id="PF10544">
    <property type="entry name" value="T5orf172"/>
    <property type="match status" value="1"/>
</dbReference>
<organism evidence="2 3">
    <name type="scientific">Hymenobacter properus</name>
    <dbReference type="NCBI Taxonomy" id="2791026"/>
    <lineage>
        <taxon>Bacteria</taxon>
        <taxon>Pseudomonadati</taxon>
        <taxon>Bacteroidota</taxon>
        <taxon>Cytophagia</taxon>
        <taxon>Cytophagales</taxon>
        <taxon>Hymenobacteraceae</taxon>
        <taxon>Hymenobacter</taxon>
    </lineage>
</organism>
<feature type="domain" description="Bacteriophage T5 Orf172 DNA-binding" evidence="1">
    <location>
        <begin position="20"/>
        <end position="100"/>
    </location>
</feature>
<evidence type="ECO:0000313" key="3">
    <source>
        <dbReference type="Proteomes" id="UP000645610"/>
    </source>
</evidence>
<keyword evidence="3" id="KW-1185">Reference proteome</keyword>
<evidence type="ECO:0000313" key="2">
    <source>
        <dbReference type="EMBL" id="MBF9143417.1"/>
    </source>
</evidence>